<comment type="similarity">
    <text evidence="2">Belongs to the fasciclin-like AGP family.</text>
</comment>
<evidence type="ECO:0000256" key="3">
    <source>
        <dbReference type="ARBA" id="ARBA00022475"/>
    </source>
</evidence>
<evidence type="ECO:0000256" key="2">
    <source>
        <dbReference type="ARBA" id="ARBA00007843"/>
    </source>
</evidence>
<evidence type="ECO:0000256" key="8">
    <source>
        <dbReference type="ARBA" id="ARBA00023288"/>
    </source>
</evidence>
<dbReference type="InterPro" id="IPR036378">
    <property type="entry name" value="FAS1_dom_sf"/>
</dbReference>
<evidence type="ECO:0000256" key="5">
    <source>
        <dbReference type="ARBA" id="ARBA00022729"/>
    </source>
</evidence>
<evidence type="ECO:0000256" key="6">
    <source>
        <dbReference type="ARBA" id="ARBA00022974"/>
    </source>
</evidence>
<dbReference type="PROSITE" id="PS50213">
    <property type="entry name" value="FAS1"/>
    <property type="match status" value="1"/>
</dbReference>
<dbReference type="SUPFAM" id="SSF82153">
    <property type="entry name" value="FAS1 domain"/>
    <property type="match status" value="2"/>
</dbReference>
<keyword evidence="12" id="KW-1185">Reference proteome</keyword>
<dbReference type="Proteomes" id="UP001396334">
    <property type="component" value="Unassembled WGS sequence"/>
</dbReference>
<evidence type="ECO:0000259" key="10">
    <source>
        <dbReference type="PROSITE" id="PS50213"/>
    </source>
</evidence>
<keyword evidence="6" id="KW-0654">Proteoglycan</keyword>
<gene>
    <name evidence="11" type="ORF">V6N11_020734</name>
</gene>
<keyword evidence="3" id="KW-1003">Cell membrane</keyword>
<keyword evidence="6" id="KW-0325">Glycoprotein</keyword>
<dbReference type="Gene3D" id="2.30.180.10">
    <property type="entry name" value="FAS1 domain"/>
    <property type="match status" value="1"/>
</dbReference>
<keyword evidence="7" id="KW-0472">Membrane</keyword>
<sequence>MEITANSKNWHCNSVFQPKPTQQCTTVAPAPLYFNHIPIPLFHLKALNFSSPGAFMAGQSQHLVLLIFSLVLLFRASNAHNITLLLEKHPSLSTFNQYLTLTHLAPEINRRATITVLALDNAAMSSVLAKSPSILTVKSLLAFHVLLDYFDAQKLHQIGNGTALVATMFQATGAAPGASGLVNITDFKGGKVGFGPEDNGGNLDSFFVKSVEEIPYNISVIQISKALPSAVAEAPTPGPTDLNITDIMSAGGCKVFADTLLANPEAMGTYEDNVNGGMTVFCPLDGPFKVFLPKYKNLTASKKESFLEFFGVPVYQSMSMLKSNNGLMNTLASDGAGNFTFTVQNEGEDVVGQKRLSPCPGPGPGPEEAADAPKGSKPKTKEVPAADADSPADSPDDDAADQVADDDKNAAMSFGADRFNAAVLSLLLVFLLL</sequence>
<evidence type="ECO:0000256" key="7">
    <source>
        <dbReference type="ARBA" id="ARBA00023136"/>
    </source>
</evidence>
<evidence type="ECO:0000313" key="12">
    <source>
        <dbReference type="Proteomes" id="UP001396334"/>
    </source>
</evidence>
<evidence type="ECO:0000256" key="4">
    <source>
        <dbReference type="ARBA" id="ARBA00022622"/>
    </source>
</evidence>
<proteinExistence type="inferred from homology"/>
<evidence type="ECO:0000256" key="1">
    <source>
        <dbReference type="ARBA" id="ARBA00004609"/>
    </source>
</evidence>
<feature type="compositionally biased region" description="Acidic residues" evidence="9">
    <location>
        <begin position="394"/>
        <end position="404"/>
    </location>
</feature>
<dbReference type="PANTHER" id="PTHR32382">
    <property type="entry name" value="FASCICLIN-LIKE ARABINOGALACTAN PROTEIN"/>
    <property type="match status" value="1"/>
</dbReference>
<comment type="caution">
    <text evidence="11">The sequence shown here is derived from an EMBL/GenBank/DDBJ whole genome shotgun (WGS) entry which is preliminary data.</text>
</comment>
<comment type="subcellular location">
    <subcellularLocation>
        <location evidence="1">Cell membrane</location>
        <topology evidence="1">Lipid-anchor</topology>
        <topology evidence="1">GPI-anchor</topology>
    </subcellularLocation>
</comment>
<evidence type="ECO:0000256" key="9">
    <source>
        <dbReference type="SAM" id="MobiDB-lite"/>
    </source>
</evidence>
<dbReference type="InterPro" id="IPR033254">
    <property type="entry name" value="Plant_FLA"/>
</dbReference>
<reference evidence="11 12" key="1">
    <citation type="journal article" date="2024" name="G3 (Bethesda)">
        <title>Genome assembly of Hibiscus sabdariffa L. provides insights into metabolisms of medicinal natural products.</title>
        <authorList>
            <person name="Kim T."/>
        </authorList>
    </citation>
    <scope>NUCLEOTIDE SEQUENCE [LARGE SCALE GENOMIC DNA]</scope>
    <source>
        <strain evidence="11">TK-2024</strain>
        <tissue evidence="11">Old leaves</tissue>
    </source>
</reference>
<dbReference type="PANTHER" id="PTHR32382:SF4">
    <property type="entry name" value="FASCICLIN-LIKE ARABINOGALACTAN PROTEIN 1"/>
    <property type="match status" value="1"/>
</dbReference>
<keyword evidence="8" id="KW-0449">Lipoprotein</keyword>
<dbReference type="EMBL" id="JBBPBN010000043">
    <property type="protein sequence ID" value="KAK8997250.1"/>
    <property type="molecule type" value="Genomic_DNA"/>
</dbReference>
<feature type="domain" description="FAS1" evidence="10">
    <location>
        <begin position="79"/>
        <end position="227"/>
    </location>
</feature>
<evidence type="ECO:0000313" key="11">
    <source>
        <dbReference type="EMBL" id="KAK8997250.1"/>
    </source>
</evidence>
<organism evidence="11 12">
    <name type="scientific">Hibiscus sabdariffa</name>
    <name type="common">roselle</name>
    <dbReference type="NCBI Taxonomy" id="183260"/>
    <lineage>
        <taxon>Eukaryota</taxon>
        <taxon>Viridiplantae</taxon>
        <taxon>Streptophyta</taxon>
        <taxon>Embryophyta</taxon>
        <taxon>Tracheophyta</taxon>
        <taxon>Spermatophyta</taxon>
        <taxon>Magnoliopsida</taxon>
        <taxon>eudicotyledons</taxon>
        <taxon>Gunneridae</taxon>
        <taxon>Pentapetalae</taxon>
        <taxon>rosids</taxon>
        <taxon>malvids</taxon>
        <taxon>Malvales</taxon>
        <taxon>Malvaceae</taxon>
        <taxon>Malvoideae</taxon>
        <taxon>Hibiscus</taxon>
    </lineage>
</organism>
<name>A0ABR2Q9A8_9ROSI</name>
<protein>
    <recommendedName>
        <fullName evidence="10">FAS1 domain-containing protein</fullName>
    </recommendedName>
</protein>
<dbReference type="InterPro" id="IPR000782">
    <property type="entry name" value="FAS1_domain"/>
</dbReference>
<keyword evidence="5" id="KW-0732">Signal</keyword>
<keyword evidence="4" id="KW-0336">GPI-anchor</keyword>
<accession>A0ABR2Q9A8</accession>
<feature type="region of interest" description="Disordered" evidence="9">
    <location>
        <begin position="352"/>
        <end position="405"/>
    </location>
</feature>